<dbReference type="Proteomes" id="UP000678237">
    <property type="component" value="Unassembled WGS sequence"/>
</dbReference>
<dbReference type="EMBL" id="JAGVWE010000004">
    <property type="protein sequence ID" value="MBS3063040.1"/>
    <property type="molecule type" value="Genomic_DNA"/>
</dbReference>
<dbReference type="EMBL" id="DUGH01000156">
    <property type="protein sequence ID" value="HIH17024.1"/>
    <property type="molecule type" value="Genomic_DNA"/>
</dbReference>
<name>A0A7J4JI67_9ARCH</name>
<reference evidence="2" key="1">
    <citation type="journal article" date="2020" name="bioRxiv">
        <title>A rank-normalized archaeal taxonomy based on genome phylogeny resolves widespread incomplete and uneven classifications.</title>
        <authorList>
            <person name="Rinke C."/>
            <person name="Chuvochina M."/>
            <person name="Mussig A.J."/>
            <person name="Chaumeil P.-A."/>
            <person name="Waite D.W."/>
            <person name="Whitman W.B."/>
            <person name="Parks D.H."/>
            <person name="Hugenholtz P."/>
        </authorList>
    </citation>
    <scope>NUCLEOTIDE SEQUENCE</scope>
    <source>
        <strain evidence="2">UBA10219</strain>
    </source>
</reference>
<gene>
    <name evidence="2" type="ORF">HA252_06485</name>
    <name evidence="3" type="ORF">J4203_04155</name>
</gene>
<reference evidence="3" key="3">
    <citation type="submission" date="2021-05" db="EMBL/GenBank/DDBJ databases">
        <title>Protein family content uncovers lineage relationships and bacterial pathway maintenance mechanisms in DPANN archaea.</title>
        <authorList>
            <person name="Castelle C.J."/>
            <person name="Meheust R."/>
            <person name="Jaffe A.L."/>
            <person name="Seitz K."/>
            <person name="Gong X."/>
            <person name="Baker B.J."/>
            <person name="Banfield J.F."/>
        </authorList>
    </citation>
    <scope>NUCLEOTIDE SEQUENCE</scope>
    <source>
        <strain evidence="3">RIFCSPLOWO2_01_FULL_58_19</strain>
    </source>
</reference>
<dbReference type="Pfam" id="PF01850">
    <property type="entry name" value="PIN"/>
    <property type="match status" value="1"/>
</dbReference>
<evidence type="ECO:0000259" key="1">
    <source>
        <dbReference type="Pfam" id="PF01850"/>
    </source>
</evidence>
<sequence>MDEGPFLIDANVLVYLHDEDAGEKHQQALAFMEANKLNPFAFLSPQCLGEFAAVVLRKKLYTAFLAQTVRELLERFGLIYYARETIEHTIELAINYKVPFWDALLAQTMLENGIQTIVTENEVDFKRIPGIKVVNPFRG</sequence>
<proteinExistence type="predicted"/>
<reference evidence="3" key="2">
    <citation type="submission" date="2021-03" db="EMBL/GenBank/DDBJ databases">
        <authorList>
            <person name="Jaffe A."/>
        </authorList>
    </citation>
    <scope>NUCLEOTIDE SEQUENCE</scope>
    <source>
        <strain evidence="3">RIFCSPLOWO2_01_FULL_58_19</strain>
    </source>
</reference>
<dbReference type="Gene3D" id="3.40.50.1010">
    <property type="entry name" value="5'-nuclease"/>
    <property type="match status" value="1"/>
</dbReference>
<dbReference type="InterPro" id="IPR029060">
    <property type="entry name" value="PIN-like_dom_sf"/>
</dbReference>
<evidence type="ECO:0000313" key="2">
    <source>
        <dbReference type="EMBL" id="HIH17024.1"/>
    </source>
</evidence>
<dbReference type="Proteomes" id="UP000564964">
    <property type="component" value="Unassembled WGS sequence"/>
</dbReference>
<comment type="caution">
    <text evidence="2">The sequence shown here is derived from an EMBL/GenBank/DDBJ whole genome shotgun (WGS) entry which is preliminary data.</text>
</comment>
<evidence type="ECO:0000313" key="4">
    <source>
        <dbReference type="Proteomes" id="UP000564964"/>
    </source>
</evidence>
<accession>A0A7J4JI67</accession>
<protein>
    <submittedName>
        <fullName evidence="2">PIN domain-containing protein</fullName>
    </submittedName>
</protein>
<dbReference type="AlphaFoldDB" id="A0A7J4JI67"/>
<organism evidence="2 4">
    <name type="scientific">Candidatus Iainarchaeum sp</name>
    <dbReference type="NCBI Taxonomy" id="3101447"/>
    <lineage>
        <taxon>Archaea</taxon>
        <taxon>Candidatus Iainarchaeota</taxon>
        <taxon>Candidatus Iainarchaeia</taxon>
        <taxon>Candidatus Iainarchaeales</taxon>
        <taxon>Candidatus Iainarchaeaceae</taxon>
        <taxon>Candidatus Iainarchaeum</taxon>
    </lineage>
</organism>
<dbReference type="InterPro" id="IPR002716">
    <property type="entry name" value="PIN_dom"/>
</dbReference>
<evidence type="ECO:0000313" key="3">
    <source>
        <dbReference type="EMBL" id="MBS3063040.1"/>
    </source>
</evidence>
<dbReference type="SUPFAM" id="SSF88723">
    <property type="entry name" value="PIN domain-like"/>
    <property type="match status" value="1"/>
</dbReference>
<feature type="domain" description="PIN" evidence="1">
    <location>
        <begin position="7"/>
        <end position="129"/>
    </location>
</feature>